<evidence type="ECO:0000256" key="1">
    <source>
        <dbReference type="SAM" id="MobiDB-lite"/>
    </source>
</evidence>
<sequence length="112" mass="11619">MADLRSDLEPERSSVGMRVDAGRGDAMAVVQGSGGSSKTGCENVGFSEDLLAGGFVFSVPLPGVKDNEADELGLSPNGEDTRVEENDEAVPNRGKLVLAPDAKLEADLNGKD</sequence>
<evidence type="ECO:0000313" key="2">
    <source>
        <dbReference type="EMBL" id="KAJ4962137.1"/>
    </source>
</evidence>
<comment type="caution">
    <text evidence="2">The sequence shown here is derived from an EMBL/GenBank/DDBJ whole genome shotgun (WGS) entry which is preliminary data.</text>
</comment>
<dbReference type="EMBL" id="JAMYWD010000009">
    <property type="protein sequence ID" value="KAJ4962137.1"/>
    <property type="molecule type" value="Genomic_DNA"/>
</dbReference>
<feature type="compositionally biased region" description="Basic and acidic residues" evidence="1">
    <location>
        <begin position="1"/>
        <end position="12"/>
    </location>
</feature>
<dbReference type="Proteomes" id="UP001141806">
    <property type="component" value="Unassembled WGS sequence"/>
</dbReference>
<accession>A0A9Q0H936</accession>
<feature type="region of interest" description="Disordered" evidence="1">
    <location>
        <begin position="1"/>
        <end position="20"/>
    </location>
</feature>
<feature type="region of interest" description="Disordered" evidence="1">
    <location>
        <begin position="68"/>
        <end position="95"/>
    </location>
</feature>
<proteinExistence type="predicted"/>
<keyword evidence="3" id="KW-1185">Reference proteome</keyword>
<protein>
    <submittedName>
        <fullName evidence="2">Uncharacterized protein</fullName>
    </submittedName>
</protein>
<gene>
    <name evidence="2" type="ORF">NE237_022047</name>
</gene>
<dbReference type="AlphaFoldDB" id="A0A9Q0H936"/>
<name>A0A9Q0H936_9MAGN</name>
<evidence type="ECO:0000313" key="3">
    <source>
        <dbReference type="Proteomes" id="UP001141806"/>
    </source>
</evidence>
<organism evidence="2 3">
    <name type="scientific">Protea cynaroides</name>
    <dbReference type="NCBI Taxonomy" id="273540"/>
    <lineage>
        <taxon>Eukaryota</taxon>
        <taxon>Viridiplantae</taxon>
        <taxon>Streptophyta</taxon>
        <taxon>Embryophyta</taxon>
        <taxon>Tracheophyta</taxon>
        <taxon>Spermatophyta</taxon>
        <taxon>Magnoliopsida</taxon>
        <taxon>Proteales</taxon>
        <taxon>Proteaceae</taxon>
        <taxon>Protea</taxon>
    </lineage>
</organism>
<reference evidence="2" key="1">
    <citation type="journal article" date="2023" name="Plant J.">
        <title>The genome of the king protea, Protea cynaroides.</title>
        <authorList>
            <person name="Chang J."/>
            <person name="Duong T.A."/>
            <person name="Schoeman C."/>
            <person name="Ma X."/>
            <person name="Roodt D."/>
            <person name="Barker N."/>
            <person name="Li Z."/>
            <person name="Van de Peer Y."/>
            <person name="Mizrachi E."/>
        </authorList>
    </citation>
    <scope>NUCLEOTIDE SEQUENCE</scope>
    <source>
        <tissue evidence="2">Young leaves</tissue>
    </source>
</reference>